<comment type="caution">
    <text evidence="2">The sequence shown here is derived from an EMBL/GenBank/DDBJ whole genome shotgun (WGS) entry which is preliminary data.</text>
</comment>
<evidence type="ECO:0000256" key="1">
    <source>
        <dbReference type="SAM" id="MobiDB-lite"/>
    </source>
</evidence>
<protein>
    <submittedName>
        <fullName evidence="2">Uncharacterized protein</fullName>
    </submittedName>
</protein>
<evidence type="ECO:0000313" key="2">
    <source>
        <dbReference type="EMBL" id="PPQ92383.1"/>
    </source>
</evidence>
<dbReference type="Proteomes" id="UP000283269">
    <property type="component" value="Unassembled WGS sequence"/>
</dbReference>
<organism evidence="2 3">
    <name type="scientific">Psilocybe cyanescens</name>
    <dbReference type="NCBI Taxonomy" id="93625"/>
    <lineage>
        <taxon>Eukaryota</taxon>
        <taxon>Fungi</taxon>
        <taxon>Dikarya</taxon>
        <taxon>Basidiomycota</taxon>
        <taxon>Agaricomycotina</taxon>
        <taxon>Agaricomycetes</taxon>
        <taxon>Agaricomycetidae</taxon>
        <taxon>Agaricales</taxon>
        <taxon>Agaricineae</taxon>
        <taxon>Strophariaceae</taxon>
        <taxon>Psilocybe</taxon>
    </lineage>
</organism>
<dbReference type="OrthoDB" id="16434at2759"/>
<keyword evidence="3" id="KW-1185">Reference proteome</keyword>
<accession>A0A409XNL6</accession>
<name>A0A409XNL6_PSICY</name>
<reference evidence="2 3" key="1">
    <citation type="journal article" date="2018" name="Evol. Lett.">
        <title>Horizontal gene cluster transfer increased hallucinogenic mushroom diversity.</title>
        <authorList>
            <person name="Reynolds H.T."/>
            <person name="Vijayakumar V."/>
            <person name="Gluck-Thaler E."/>
            <person name="Korotkin H.B."/>
            <person name="Matheny P.B."/>
            <person name="Slot J.C."/>
        </authorList>
    </citation>
    <scope>NUCLEOTIDE SEQUENCE [LARGE SCALE GENOMIC DNA]</scope>
    <source>
        <strain evidence="2 3">2631</strain>
    </source>
</reference>
<dbReference type="GO" id="GO:0005739">
    <property type="term" value="C:mitochondrion"/>
    <property type="evidence" value="ECO:0007669"/>
    <property type="project" value="InterPro"/>
</dbReference>
<sequence>MSATISQTITRRLPLKNVALPPVLKPCKGNLYEVLSRTPAGGIGAEVYQTRWTQKNIKDSYWVVTRSIFKAEGKHGRAWGRLYWKGVLVSPREERIRGALKYAWRDGRSDTSALGMTGSNLSPKEPSQN</sequence>
<dbReference type="GO" id="GO:0003735">
    <property type="term" value="F:structural constituent of ribosome"/>
    <property type="evidence" value="ECO:0007669"/>
    <property type="project" value="InterPro"/>
</dbReference>
<dbReference type="InParanoid" id="A0A409XNL6"/>
<dbReference type="AlphaFoldDB" id="A0A409XNL6"/>
<gene>
    <name evidence="2" type="ORF">CVT25_008733</name>
</gene>
<dbReference type="EMBL" id="NHYD01001049">
    <property type="protein sequence ID" value="PPQ92383.1"/>
    <property type="molecule type" value="Genomic_DNA"/>
</dbReference>
<proteinExistence type="predicted"/>
<dbReference type="PANTHER" id="PTHR35316">
    <property type="entry name" value="28S RIBOSOMAL S34 PROTEIN"/>
    <property type="match status" value="1"/>
</dbReference>
<evidence type="ECO:0000313" key="3">
    <source>
        <dbReference type="Proteomes" id="UP000283269"/>
    </source>
</evidence>
<feature type="region of interest" description="Disordered" evidence="1">
    <location>
        <begin position="109"/>
        <end position="129"/>
    </location>
</feature>
<dbReference type="Pfam" id="PF16053">
    <property type="entry name" value="MRP-S34"/>
    <property type="match status" value="1"/>
</dbReference>
<feature type="compositionally biased region" description="Polar residues" evidence="1">
    <location>
        <begin position="110"/>
        <end position="129"/>
    </location>
</feature>
<dbReference type="InterPro" id="IPR032053">
    <property type="entry name" value="Ribosomal_mS34"/>
</dbReference>
<dbReference type="PANTHER" id="PTHR35316:SF1">
    <property type="entry name" value="28S RIBOSOMAL S34 PROTEIN"/>
    <property type="match status" value="1"/>
</dbReference>